<sequence length="343" mass="36368">MGDLGDGTHARPHEVRDAAEFVALLRRLKERSGLSYRRLEERAAERGEVLPRSTMADVLRHGVLPRAETLEVFLRVCGEERNVPAWLEARNRVAALGAGTRTAEEREAGTDHRPEHGEPSAAPRPGPDPGDGGAVRPRRAGRRFGSPKQLLGMAVVLLALLGGGYFTLAAVHGGGGATGAAGDSDAPGAGTYRIRSLASSLCLSERDGEDAGHVYQSACAGSIPAYALEEKGEGVYRIRSLHPVFGYGCLGVENAGTRRGARMMDDYCGHRGTAERFRLEPAGDRGYRIRPVHTDACVSVPGGSVTQWTPIVQSPCVSGDTGQVFRFDPVPTPSAVPDVTGNG</sequence>
<evidence type="ECO:0000259" key="3">
    <source>
        <dbReference type="Pfam" id="PF14200"/>
    </source>
</evidence>
<dbReference type="EMBL" id="VIWV01000001">
    <property type="protein sequence ID" value="TWF89854.1"/>
    <property type="molecule type" value="Genomic_DNA"/>
</dbReference>
<protein>
    <submittedName>
        <fullName evidence="4">Ricin-type beta-trefoil lectin protein</fullName>
    </submittedName>
</protein>
<keyword evidence="5" id="KW-1185">Reference proteome</keyword>
<dbReference type="PROSITE" id="PS50231">
    <property type="entry name" value="RICIN_B_LECTIN"/>
    <property type="match status" value="1"/>
</dbReference>
<keyword evidence="2" id="KW-0472">Membrane</keyword>
<evidence type="ECO:0000313" key="5">
    <source>
        <dbReference type="Proteomes" id="UP000316603"/>
    </source>
</evidence>
<organism evidence="4 5">
    <name type="scientific">Streptomyces capillispiralis</name>
    <dbReference type="NCBI Taxonomy" id="68182"/>
    <lineage>
        <taxon>Bacteria</taxon>
        <taxon>Bacillati</taxon>
        <taxon>Actinomycetota</taxon>
        <taxon>Actinomycetes</taxon>
        <taxon>Kitasatosporales</taxon>
        <taxon>Streptomycetaceae</taxon>
        <taxon>Streptomyces</taxon>
    </lineage>
</organism>
<comment type="caution">
    <text evidence="4">The sequence shown here is derived from an EMBL/GenBank/DDBJ whole genome shotgun (WGS) entry which is preliminary data.</text>
</comment>
<dbReference type="AlphaFoldDB" id="A0A561TRW6"/>
<evidence type="ECO:0000313" key="4">
    <source>
        <dbReference type="EMBL" id="TWF89854.1"/>
    </source>
</evidence>
<dbReference type="InterPro" id="IPR000772">
    <property type="entry name" value="Ricin_B_lectin"/>
</dbReference>
<proteinExistence type="predicted"/>
<keyword evidence="2" id="KW-0812">Transmembrane</keyword>
<dbReference type="Pfam" id="PF14200">
    <property type="entry name" value="RicinB_lectin_2"/>
    <property type="match status" value="1"/>
</dbReference>
<gene>
    <name evidence="4" type="ORF">FHX78_116901</name>
</gene>
<evidence type="ECO:0000256" key="1">
    <source>
        <dbReference type="SAM" id="MobiDB-lite"/>
    </source>
</evidence>
<dbReference type="Proteomes" id="UP000316603">
    <property type="component" value="Unassembled WGS sequence"/>
</dbReference>
<dbReference type="SUPFAM" id="SSF50370">
    <property type="entry name" value="Ricin B-like lectins"/>
    <property type="match status" value="1"/>
</dbReference>
<feature type="compositionally biased region" description="Basic and acidic residues" evidence="1">
    <location>
        <begin position="102"/>
        <end position="118"/>
    </location>
</feature>
<dbReference type="GO" id="GO:0030246">
    <property type="term" value="F:carbohydrate binding"/>
    <property type="evidence" value="ECO:0007669"/>
    <property type="project" value="UniProtKB-KW"/>
</dbReference>
<dbReference type="OrthoDB" id="3406160at2"/>
<feature type="domain" description="Ricin B lectin" evidence="3">
    <location>
        <begin position="231"/>
        <end position="313"/>
    </location>
</feature>
<feature type="transmembrane region" description="Helical" evidence="2">
    <location>
        <begin position="150"/>
        <end position="168"/>
    </location>
</feature>
<keyword evidence="2" id="KW-1133">Transmembrane helix</keyword>
<name>A0A561TRW6_9ACTN</name>
<keyword evidence="4" id="KW-0430">Lectin</keyword>
<evidence type="ECO:0000256" key="2">
    <source>
        <dbReference type="SAM" id="Phobius"/>
    </source>
</evidence>
<dbReference type="CDD" id="cd00161">
    <property type="entry name" value="beta-trefoil_Ricin-like"/>
    <property type="match status" value="1"/>
</dbReference>
<reference evidence="4 5" key="1">
    <citation type="submission" date="2019-06" db="EMBL/GenBank/DDBJ databases">
        <title>Sequencing the genomes of 1000 actinobacteria strains.</title>
        <authorList>
            <person name="Klenk H.-P."/>
        </authorList>
    </citation>
    <scope>NUCLEOTIDE SEQUENCE [LARGE SCALE GENOMIC DNA]</scope>
    <source>
        <strain evidence="4 5">DSM 41695</strain>
    </source>
</reference>
<dbReference type="InterPro" id="IPR035992">
    <property type="entry name" value="Ricin_B-like_lectins"/>
</dbReference>
<dbReference type="Gene3D" id="2.80.10.50">
    <property type="match status" value="1"/>
</dbReference>
<dbReference type="RefSeq" id="WP_145871360.1">
    <property type="nucleotide sequence ID" value="NZ_BNCE01000022.1"/>
</dbReference>
<accession>A0A561TRW6</accession>
<feature type="region of interest" description="Disordered" evidence="1">
    <location>
        <begin position="97"/>
        <end position="142"/>
    </location>
</feature>